<dbReference type="Proteomes" id="UP001605036">
    <property type="component" value="Unassembled WGS sequence"/>
</dbReference>
<evidence type="ECO:0000313" key="6">
    <source>
        <dbReference type="Proteomes" id="UP001605036"/>
    </source>
</evidence>
<evidence type="ECO:0000259" key="3">
    <source>
        <dbReference type="PROSITE" id="PS51192"/>
    </source>
</evidence>
<protein>
    <recommendedName>
        <fullName evidence="7">DNA repair and recombination protein RAD54</fullName>
    </recommendedName>
</protein>
<dbReference type="InterPro" id="IPR027417">
    <property type="entry name" value="P-loop_NTPase"/>
</dbReference>
<dbReference type="Pfam" id="PF00271">
    <property type="entry name" value="Helicase_C"/>
    <property type="match status" value="1"/>
</dbReference>
<dbReference type="PROSITE" id="PS51192">
    <property type="entry name" value="HELICASE_ATP_BIND_1"/>
    <property type="match status" value="1"/>
</dbReference>
<keyword evidence="6" id="KW-1185">Reference proteome</keyword>
<dbReference type="GO" id="GO:0016787">
    <property type="term" value="F:hydrolase activity"/>
    <property type="evidence" value="ECO:0007669"/>
    <property type="project" value="UniProtKB-KW"/>
</dbReference>
<dbReference type="InterPro" id="IPR001650">
    <property type="entry name" value="Helicase_C-like"/>
</dbReference>
<sequence>MRISGAPSVIRKQASSTNKVLNSANLHQKQRKFSTPIRETGALQPLQNNRTLGPQCSATADDSLNSKVGSITTSKNLIPGVEELDQEVITVEDDDDPKPAEGNEQRGNSDTKSLPNKKHGLGTPGGTSGRKKARLGVGPMKLGFKPPALAGARTSSLIQLDSSTSVLPSDPMDSSPGSSKQKSVGFGRDSAGDEPSSSYYYVMYCTRKLNAKHKGPWSDGVLISRGRSCVLKDTEGKVVTKDSCHRCGDMSEGATFPLGKFEVEIMKNSTEEEFLSGKIFSATVDLEVDNLTNTMIKRSFKRPVLSRSSKGGAAFASSDLSSTVKDDALLLNAREVQRGAKPVVVDPYLACKLRQHQQEGVKFMYECVMGIRSHKFTGCLLADAMGLGKTLQVIALLWTLLHQVKRKTSTFQIGKVSPVLVTSYELLRKYNNDLVSAKPDLLVCDEAHRLKNCAGNKTIDALLALKCPMKILLTGTPVQNDLMEFYAMLDFANKDLLGPVSTFKRLYADPIEKSRDRNASEEEKNLGRKRSEELQRRTRPYILQRSSNVNLMYLPVKTELVVFCKLQAPQISLYQKFLRSKTVEALLHTSSQSAVILSAIGTLRKLCNHPKLVHEEVTSEKRQRSPSRSHGPSAPSEITSQNDWTLSGKLNCLYKIMSAVHLSKSSGTADKIIVVSNFTQTLNIIENLCRTKRWKWLRLDGSTEVSDRQTKVDRFNGGYGEEWVFLLSSKAGGSGLNLVGANRLVLFDPDWNPATDAQAMARVWRDGQKKPVLIYRLLSTGSIEEKIYQRQIMKQEVAAAVGEGGRSGHSGHHFSREELRELFSLNLDTRCDTHDLLSRSLVRQTQRWRDYSHELQDYALQEAIETGVITFVHKETDTRPPDFSTGNDSASKLSEGDNHRSLLCALSREASSGVRESRRLSQSDGQVPGSMDFYEPELDEDRKQNYHEECYMPGSEQNDPILLRTELDDFKDQGISLADSSTQDVAKSTNTEVQSSERSNEDPAILELPPRTVENPYPSYPPSRKRVCFGEKYFEESDASKSKLQEFHLDETAACFQNNLSLDITSQSEKDEFTTSMSGIEASTICQSESQCCCLLGRKGHKLLNHMLENLRPVPSDLDDLEALDTPFLSSMELELELQRAEFSPKKLWEVFKLFVSGFLLGAKQEQIFYSCSTLGLILDKCNGDKTSTTESTFCKGLPLVISALRRQHGPDSVKLHTLMSLHEDKEQLMLTPVGRLLSELTRRCDFIDDDFNREINCHPLENERTGTARIRNPNVEGSPLQDQDQRRVADIPASNLPVEGCEITEQSGKIGRNSKSVTFSSHMIRPLIERAIEICRSIEEDTSYYRRPDVKKQ</sequence>
<feature type="region of interest" description="Disordered" evidence="2">
    <location>
        <begin position="615"/>
        <end position="641"/>
    </location>
</feature>
<proteinExistence type="predicted"/>
<feature type="compositionally biased region" description="Polar residues" evidence="2">
    <location>
        <begin position="45"/>
        <end position="63"/>
    </location>
</feature>
<feature type="region of interest" description="Disordered" evidence="2">
    <location>
        <begin position="978"/>
        <end position="1019"/>
    </location>
</feature>
<evidence type="ECO:0000256" key="2">
    <source>
        <dbReference type="SAM" id="MobiDB-lite"/>
    </source>
</evidence>
<dbReference type="PANTHER" id="PTHR45629">
    <property type="entry name" value="SNF2/RAD54 FAMILY MEMBER"/>
    <property type="match status" value="1"/>
</dbReference>
<feature type="region of interest" description="Disordered" evidence="2">
    <location>
        <begin position="90"/>
        <end position="140"/>
    </location>
</feature>
<feature type="compositionally biased region" description="Low complexity" evidence="2">
    <location>
        <begin position="168"/>
        <end position="179"/>
    </location>
</feature>
<evidence type="ECO:0000256" key="1">
    <source>
        <dbReference type="ARBA" id="ARBA00022801"/>
    </source>
</evidence>
<keyword evidence="1" id="KW-0378">Hydrolase</keyword>
<feature type="compositionally biased region" description="Polar residues" evidence="2">
    <location>
        <begin position="626"/>
        <end position="641"/>
    </location>
</feature>
<evidence type="ECO:0008006" key="7">
    <source>
        <dbReference type="Google" id="ProtNLM"/>
    </source>
</evidence>
<feature type="region of interest" description="Disordered" evidence="2">
    <location>
        <begin position="26"/>
        <end position="63"/>
    </location>
</feature>
<dbReference type="Gene3D" id="3.40.50.10810">
    <property type="entry name" value="Tandem AAA-ATPase domain"/>
    <property type="match status" value="1"/>
</dbReference>
<feature type="region of interest" description="Disordered" evidence="2">
    <location>
        <begin position="913"/>
        <end position="934"/>
    </location>
</feature>
<dbReference type="PROSITE" id="PS51194">
    <property type="entry name" value="HELICASE_CTER"/>
    <property type="match status" value="1"/>
</dbReference>
<feature type="region of interest" description="Disordered" evidence="2">
    <location>
        <begin position="163"/>
        <end position="193"/>
    </location>
</feature>
<feature type="domain" description="Helicase ATP-binding" evidence="3">
    <location>
        <begin position="419"/>
        <end position="495"/>
    </location>
</feature>
<dbReference type="InterPro" id="IPR014001">
    <property type="entry name" value="Helicase_ATP-bd"/>
</dbReference>
<evidence type="ECO:0000313" key="5">
    <source>
        <dbReference type="EMBL" id="KAL2622526.1"/>
    </source>
</evidence>
<comment type="caution">
    <text evidence="5">The sequence shown here is derived from an EMBL/GenBank/DDBJ whole genome shotgun (WGS) entry which is preliminary data.</text>
</comment>
<dbReference type="EMBL" id="JBHFFA010000006">
    <property type="protein sequence ID" value="KAL2622526.1"/>
    <property type="molecule type" value="Genomic_DNA"/>
</dbReference>
<name>A0ABD1Y709_9MARC</name>
<dbReference type="Pfam" id="PF00176">
    <property type="entry name" value="SNF2-rel_dom"/>
    <property type="match status" value="2"/>
</dbReference>
<dbReference type="SMART" id="SM00490">
    <property type="entry name" value="HELICc"/>
    <property type="match status" value="1"/>
</dbReference>
<accession>A0ABD1Y709</accession>
<dbReference type="InterPro" id="IPR000330">
    <property type="entry name" value="SNF2_N"/>
</dbReference>
<dbReference type="InterPro" id="IPR050496">
    <property type="entry name" value="SNF2_RAD54_helicase_repair"/>
</dbReference>
<reference evidence="5 6" key="1">
    <citation type="submission" date="2024-09" db="EMBL/GenBank/DDBJ databases">
        <title>Chromosome-scale assembly of Riccia fluitans.</title>
        <authorList>
            <person name="Paukszto L."/>
            <person name="Sawicki J."/>
            <person name="Karawczyk K."/>
            <person name="Piernik-Szablinska J."/>
            <person name="Szczecinska M."/>
            <person name="Mazdziarz M."/>
        </authorList>
    </citation>
    <scope>NUCLEOTIDE SEQUENCE [LARGE SCALE GENOMIC DNA]</scope>
    <source>
        <strain evidence="5">Rf_01</strain>
        <tissue evidence="5">Aerial parts of the thallus</tissue>
    </source>
</reference>
<feature type="compositionally biased region" description="Basic and acidic residues" evidence="2">
    <location>
        <begin position="97"/>
        <end position="109"/>
    </location>
</feature>
<dbReference type="Gene3D" id="1.20.120.850">
    <property type="entry name" value="SWI2/SNF2 ATPases, N-terminal domain"/>
    <property type="match status" value="1"/>
</dbReference>
<feature type="domain" description="Helicase C-terminal" evidence="4">
    <location>
        <begin position="652"/>
        <end position="820"/>
    </location>
</feature>
<gene>
    <name evidence="5" type="ORF">R1flu_002731</name>
</gene>
<evidence type="ECO:0000259" key="4">
    <source>
        <dbReference type="PROSITE" id="PS51194"/>
    </source>
</evidence>
<dbReference type="CDD" id="cd18793">
    <property type="entry name" value="SF2_C_SNF"/>
    <property type="match status" value="1"/>
</dbReference>
<dbReference type="PANTHER" id="PTHR45629:SF7">
    <property type="entry name" value="DNA EXCISION REPAIR PROTEIN ERCC-6-RELATED"/>
    <property type="match status" value="1"/>
</dbReference>
<dbReference type="SUPFAM" id="SSF52540">
    <property type="entry name" value="P-loop containing nucleoside triphosphate hydrolases"/>
    <property type="match status" value="2"/>
</dbReference>
<dbReference type="InterPro" id="IPR038718">
    <property type="entry name" value="SNF2-like_sf"/>
</dbReference>
<dbReference type="InterPro" id="IPR049730">
    <property type="entry name" value="SNF2/RAD54-like_C"/>
</dbReference>
<organism evidence="5 6">
    <name type="scientific">Riccia fluitans</name>
    <dbReference type="NCBI Taxonomy" id="41844"/>
    <lineage>
        <taxon>Eukaryota</taxon>
        <taxon>Viridiplantae</taxon>
        <taxon>Streptophyta</taxon>
        <taxon>Embryophyta</taxon>
        <taxon>Marchantiophyta</taxon>
        <taxon>Marchantiopsida</taxon>
        <taxon>Marchantiidae</taxon>
        <taxon>Marchantiales</taxon>
        <taxon>Ricciaceae</taxon>
        <taxon>Riccia</taxon>
    </lineage>
</organism>
<dbReference type="Gene3D" id="3.40.50.300">
    <property type="entry name" value="P-loop containing nucleotide triphosphate hydrolases"/>
    <property type="match status" value="1"/>
</dbReference>
<feature type="compositionally biased region" description="Polar residues" evidence="2">
    <location>
        <begin position="978"/>
        <end position="997"/>
    </location>
</feature>
<dbReference type="SMART" id="SM00487">
    <property type="entry name" value="DEXDc"/>
    <property type="match status" value="1"/>
</dbReference>
<feature type="region of interest" description="Disordered" evidence="2">
    <location>
        <begin position="876"/>
        <end position="896"/>
    </location>
</feature>